<dbReference type="Proteomes" id="UP000014500">
    <property type="component" value="Unassembled WGS sequence"/>
</dbReference>
<dbReference type="EnsemblMetazoa" id="SMAR005511-RA">
    <property type="protein sequence ID" value="SMAR005511-PA"/>
    <property type="gene ID" value="SMAR005511"/>
</dbReference>
<dbReference type="AlphaFoldDB" id="T1IWE4"/>
<reference evidence="1" key="2">
    <citation type="submission" date="2015-02" db="UniProtKB">
        <authorList>
            <consortium name="EnsemblMetazoa"/>
        </authorList>
    </citation>
    <scope>IDENTIFICATION</scope>
</reference>
<evidence type="ECO:0000313" key="1">
    <source>
        <dbReference type="EnsemblMetazoa" id="SMAR005511-PA"/>
    </source>
</evidence>
<dbReference type="EMBL" id="JH431612">
    <property type="status" value="NOT_ANNOTATED_CDS"/>
    <property type="molecule type" value="Genomic_DNA"/>
</dbReference>
<reference evidence="2" key="1">
    <citation type="submission" date="2011-05" db="EMBL/GenBank/DDBJ databases">
        <authorList>
            <person name="Richards S.R."/>
            <person name="Qu J."/>
            <person name="Jiang H."/>
            <person name="Jhangiani S.N."/>
            <person name="Agravi P."/>
            <person name="Goodspeed R."/>
            <person name="Gross S."/>
            <person name="Mandapat C."/>
            <person name="Jackson L."/>
            <person name="Mathew T."/>
            <person name="Pu L."/>
            <person name="Thornton R."/>
            <person name="Saada N."/>
            <person name="Wilczek-Boney K.B."/>
            <person name="Lee S."/>
            <person name="Kovar C."/>
            <person name="Wu Y."/>
            <person name="Scherer S.E."/>
            <person name="Worley K.C."/>
            <person name="Muzny D.M."/>
            <person name="Gibbs R."/>
        </authorList>
    </citation>
    <scope>NUCLEOTIDE SEQUENCE</scope>
    <source>
        <strain evidence="2">Brora</strain>
    </source>
</reference>
<proteinExistence type="predicted"/>
<accession>T1IWE4</accession>
<name>T1IWE4_STRMM</name>
<evidence type="ECO:0000313" key="2">
    <source>
        <dbReference type="Proteomes" id="UP000014500"/>
    </source>
</evidence>
<sequence>MNDQETGPAAQMATVQHTPNKWSLDLDLSSPSLTLSCLTVNNSIVKISGRFMRNGLWRNFSETHIIPDGYNSISNSNIDGKMTIIAEKLNEFKENNVDAEKLNELQENAEKHTEFKDNKVIYEPSSLPMTDIRVENIKMTTDSTFGIVEGSSERVKVVGTINVGNMQMSPGGISMVTAEANNVSTTASSSSPSRVHLWPFGLMHLKWPWL</sequence>
<protein>
    <submittedName>
        <fullName evidence="1">Uncharacterized protein</fullName>
    </submittedName>
</protein>
<dbReference type="HOGENOM" id="CLU_1311543_0_0_1"/>
<organism evidence="1 2">
    <name type="scientific">Strigamia maritima</name>
    <name type="common">European centipede</name>
    <name type="synonym">Geophilus maritimus</name>
    <dbReference type="NCBI Taxonomy" id="126957"/>
    <lineage>
        <taxon>Eukaryota</taxon>
        <taxon>Metazoa</taxon>
        <taxon>Ecdysozoa</taxon>
        <taxon>Arthropoda</taxon>
        <taxon>Myriapoda</taxon>
        <taxon>Chilopoda</taxon>
        <taxon>Pleurostigmophora</taxon>
        <taxon>Geophilomorpha</taxon>
        <taxon>Linotaeniidae</taxon>
        <taxon>Strigamia</taxon>
    </lineage>
</organism>
<keyword evidence="2" id="KW-1185">Reference proteome</keyword>